<name>A0ABP8YMC2_9ACTN</name>
<keyword evidence="3" id="KW-1185">Reference proteome</keyword>
<feature type="signal peptide" evidence="1">
    <location>
        <begin position="1"/>
        <end position="28"/>
    </location>
</feature>
<comment type="caution">
    <text evidence="2">The sequence shown here is derived from an EMBL/GenBank/DDBJ whole genome shotgun (WGS) entry which is preliminary data.</text>
</comment>
<organism evidence="2 3">
    <name type="scientific">Nocardioides endophyticus</name>
    <dbReference type="NCBI Taxonomy" id="1353775"/>
    <lineage>
        <taxon>Bacteria</taxon>
        <taxon>Bacillati</taxon>
        <taxon>Actinomycetota</taxon>
        <taxon>Actinomycetes</taxon>
        <taxon>Propionibacteriales</taxon>
        <taxon>Nocardioidaceae</taxon>
        <taxon>Nocardioides</taxon>
    </lineage>
</organism>
<proteinExistence type="predicted"/>
<evidence type="ECO:0000313" key="2">
    <source>
        <dbReference type="EMBL" id="GAA4732689.1"/>
    </source>
</evidence>
<dbReference type="RefSeq" id="WP_345526124.1">
    <property type="nucleotide sequence ID" value="NZ_BAABKN010000009.1"/>
</dbReference>
<evidence type="ECO:0000313" key="3">
    <source>
        <dbReference type="Proteomes" id="UP001499882"/>
    </source>
</evidence>
<keyword evidence="1" id="KW-0732">Signal</keyword>
<feature type="chain" id="PRO_5045903429" description="Alpha/beta hydrolase" evidence="1">
    <location>
        <begin position="29"/>
        <end position="75"/>
    </location>
</feature>
<reference evidence="3" key="1">
    <citation type="journal article" date="2019" name="Int. J. Syst. Evol. Microbiol.">
        <title>The Global Catalogue of Microorganisms (GCM) 10K type strain sequencing project: providing services to taxonomists for standard genome sequencing and annotation.</title>
        <authorList>
            <consortium name="The Broad Institute Genomics Platform"/>
            <consortium name="The Broad Institute Genome Sequencing Center for Infectious Disease"/>
            <person name="Wu L."/>
            <person name="Ma J."/>
        </authorList>
    </citation>
    <scope>NUCLEOTIDE SEQUENCE [LARGE SCALE GENOMIC DNA]</scope>
    <source>
        <strain evidence="3">JCM 18532</strain>
    </source>
</reference>
<dbReference type="EMBL" id="BAABKN010000009">
    <property type="protein sequence ID" value="GAA4732689.1"/>
    <property type="molecule type" value="Genomic_DNA"/>
</dbReference>
<accession>A0ABP8YMC2</accession>
<evidence type="ECO:0000256" key="1">
    <source>
        <dbReference type="SAM" id="SignalP"/>
    </source>
</evidence>
<protein>
    <recommendedName>
        <fullName evidence="4">Alpha/beta hydrolase</fullName>
    </recommendedName>
</protein>
<dbReference type="Proteomes" id="UP001499882">
    <property type="component" value="Unassembled WGS sequence"/>
</dbReference>
<gene>
    <name evidence="2" type="ORF">GCM10023350_15160</name>
</gene>
<sequence length="75" mass="7810">MPRHTSLRRGSALITLLLLAALLTTVTATEPAVGASPTGPGTIVHIKGYDVYVALPDGSGERRLTTNGSVAEPWI</sequence>
<evidence type="ECO:0008006" key="4">
    <source>
        <dbReference type="Google" id="ProtNLM"/>
    </source>
</evidence>